<evidence type="ECO:0000256" key="5">
    <source>
        <dbReference type="ARBA" id="ARBA00022801"/>
    </source>
</evidence>
<dbReference type="OrthoDB" id="1110905at2"/>
<dbReference type="EMBL" id="FNNJ01000001">
    <property type="protein sequence ID" value="SDW35349.1"/>
    <property type="molecule type" value="Genomic_DNA"/>
</dbReference>
<evidence type="ECO:0000256" key="3">
    <source>
        <dbReference type="ARBA" id="ARBA00012662"/>
    </source>
</evidence>
<dbReference type="GO" id="GO:0004560">
    <property type="term" value="F:alpha-L-fucosidase activity"/>
    <property type="evidence" value="ECO:0007669"/>
    <property type="project" value="InterPro"/>
</dbReference>
<dbReference type="Gene3D" id="3.20.20.80">
    <property type="entry name" value="Glycosidases"/>
    <property type="match status" value="1"/>
</dbReference>
<evidence type="ECO:0000313" key="10">
    <source>
        <dbReference type="Proteomes" id="UP000199595"/>
    </source>
</evidence>
<dbReference type="InterPro" id="IPR031919">
    <property type="entry name" value="Fucosidase_C"/>
</dbReference>
<dbReference type="Gene3D" id="2.60.40.1180">
    <property type="entry name" value="Golgi alpha-mannosidase II"/>
    <property type="match status" value="1"/>
</dbReference>
<dbReference type="GO" id="GO:0005764">
    <property type="term" value="C:lysosome"/>
    <property type="evidence" value="ECO:0007669"/>
    <property type="project" value="TreeGrafter"/>
</dbReference>
<dbReference type="PANTHER" id="PTHR10030:SF37">
    <property type="entry name" value="ALPHA-L-FUCOSIDASE-RELATED"/>
    <property type="match status" value="1"/>
</dbReference>
<dbReference type="SMART" id="SM00812">
    <property type="entry name" value="Alpha_L_fucos"/>
    <property type="match status" value="1"/>
</dbReference>
<dbReference type="PANTHER" id="PTHR10030">
    <property type="entry name" value="ALPHA-L-FUCOSIDASE"/>
    <property type="match status" value="1"/>
</dbReference>
<evidence type="ECO:0000256" key="6">
    <source>
        <dbReference type="ARBA" id="ARBA00023295"/>
    </source>
</evidence>
<dbReference type="PROSITE" id="PS51257">
    <property type="entry name" value="PROKAR_LIPOPROTEIN"/>
    <property type="match status" value="1"/>
</dbReference>
<dbReference type="STRING" id="762486.SAMN05444411_101547"/>
<dbReference type="InterPro" id="IPR016286">
    <property type="entry name" value="FUC_metazoa-typ"/>
</dbReference>
<accession>A0A1H2SWE5</accession>
<dbReference type="PIRSF" id="PIRSF001092">
    <property type="entry name" value="Alpha-L-fucosidase"/>
    <property type="match status" value="1"/>
</dbReference>
<reference evidence="9 10" key="1">
    <citation type="submission" date="2016-10" db="EMBL/GenBank/DDBJ databases">
        <authorList>
            <person name="de Groot N.N."/>
        </authorList>
    </citation>
    <scope>NUCLEOTIDE SEQUENCE [LARGE SCALE GENOMIC DNA]</scope>
    <source>
        <strain evidence="9 10">DSM 24956</strain>
    </source>
</reference>
<gene>
    <name evidence="9" type="ORF">SAMN05444411_101547</name>
</gene>
<dbReference type="Proteomes" id="UP000199595">
    <property type="component" value="Unassembled WGS sequence"/>
</dbReference>
<keyword evidence="10" id="KW-1185">Reference proteome</keyword>
<dbReference type="EC" id="3.2.1.51" evidence="3"/>
<keyword evidence="5" id="KW-0378">Hydrolase</keyword>
<dbReference type="GO" id="GO:0016139">
    <property type="term" value="P:glycoside catabolic process"/>
    <property type="evidence" value="ECO:0007669"/>
    <property type="project" value="TreeGrafter"/>
</dbReference>
<proteinExistence type="inferred from homology"/>
<dbReference type="RefSeq" id="WP_090119441.1">
    <property type="nucleotide sequence ID" value="NZ_FNNJ01000001.1"/>
</dbReference>
<feature type="domain" description="Alpha-L-fucosidase C-terminal" evidence="8">
    <location>
        <begin position="422"/>
        <end position="503"/>
    </location>
</feature>
<dbReference type="InterPro" id="IPR017853">
    <property type="entry name" value="GH"/>
</dbReference>
<keyword evidence="6" id="KW-0326">Glycosidase</keyword>
<dbReference type="SUPFAM" id="SSF51445">
    <property type="entry name" value="(Trans)glycosidases"/>
    <property type="match status" value="1"/>
</dbReference>
<organism evidence="9 10">
    <name type="scientific">Lutibacter oricola</name>
    <dbReference type="NCBI Taxonomy" id="762486"/>
    <lineage>
        <taxon>Bacteria</taxon>
        <taxon>Pseudomonadati</taxon>
        <taxon>Bacteroidota</taxon>
        <taxon>Flavobacteriia</taxon>
        <taxon>Flavobacteriales</taxon>
        <taxon>Flavobacteriaceae</taxon>
        <taxon>Lutibacter</taxon>
    </lineage>
</organism>
<comment type="similarity">
    <text evidence="2">Belongs to the glycosyl hydrolase 29 family.</text>
</comment>
<dbReference type="AlphaFoldDB" id="A0A1H2SWE5"/>
<name>A0A1H2SWE5_9FLAO</name>
<evidence type="ECO:0000259" key="8">
    <source>
        <dbReference type="Pfam" id="PF16757"/>
    </source>
</evidence>
<dbReference type="Pfam" id="PF16757">
    <property type="entry name" value="Fucosidase_C"/>
    <property type="match status" value="1"/>
</dbReference>
<evidence type="ECO:0000259" key="7">
    <source>
        <dbReference type="Pfam" id="PF01120"/>
    </source>
</evidence>
<dbReference type="Pfam" id="PF01120">
    <property type="entry name" value="Alpha_L_fucos"/>
    <property type="match status" value="1"/>
</dbReference>
<dbReference type="InterPro" id="IPR000933">
    <property type="entry name" value="Glyco_hydro_29"/>
</dbReference>
<dbReference type="InterPro" id="IPR013780">
    <property type="entry name" value="Glyco_hydro_b"/>
</dbReference>
<keyword evidence="4" id="KW-0732">Signal</keyword>
<protein>
    <recommendedName>
        <fullName evidence="3">alpha-L-fucosidase</fullName>
        <ecNumber evidence="3">3.2.1.51</ecNumber>
    </recommendedName>
</protein>
<dbReference type="GO" id="GO:0006004">
    <property type="term" value="P:fucose metabolic process"/>
    <property type="evidence" value="ECO:0007669"/>
    <property type="project" value="InterPro"/>
</dbReference>
<evidence type="ECO:0000256" key="4">
    <source>
        <dbReference type="ARBA" id="ARBA00022729"/>
    </source>
</evidence>
<evidence type="ECO:0000256" key="2">
    <source>
        <dbReference type="ARBA" id="ARBA00007951"/>
    </source>
</evidence>
<feature type="domain" description="Glycoside hydrolase family 29 N-terminal" evidence="7">
    <location>
        <begin position="25"/>
        <end position="384"/>
    </location>
</feature>
<dbReference type="InterPro" id="IPR057739">
    <property type="entry name" value="Glyco_hydro_29_N"/>
</dbReference>
<comment type="function">
    <text evidence="1">Alpha-L-fucosidase is responsible for hydrolyzing the alpha-1,6-linked fucose joined to the reducing-end N-acetylglucosamine of the carbohydrate moieties of glycoproteins.</text>
</comment>
<evidence type="ECO:0000313" key="9">
    <source>
        <dbReference type="EMBL" id="SDW35349.1"/>
    </source>
</evidence>
<evidence type="ECO:0000256" key="1">
    <source>
        <dbReference type="ARBA" id="ARBA00004071"/>
    </source>
</evidence>
<sequence length="505" mass="57729">MNKHLWSILALVITLFASCESKQTEKPEVKKEAYQANWNSLQKHDTPQWMLDAKFGIYSHWGAQSVKLELGKKDLPDYEAIDLWKGEKFNAKEWVGLFEKAGAQFAGPVAWHVNGCLNWDSQITDWNSTKKGPKVDIYGELAKEIRKTDMKLMASFHSTTLWGAMSKSDKTYMNPEGDYSKRGNTPKVHDKNGRYTAEYLDGWLDRMKEGYELYQPDMVWVDVGFGGTVGLELKKQLVEGKLVETEREFFVDGIREEVQKDYLSSYFNAALDWGKEVEFVYKSFDIPPGVAMRDIENGNLDGLQFDPWMADINMQQHMAWPAVWFYNPKNKLKDANILVDMLADIISKNGRILLNVPPKADGSFADEVKQELYKIGDWLKLNGEAIYGTTPWTIYGEGPAYVKNAGHHGQGKKHGTEIPKYTSKDIRYTQKDGVLYAIVLDWPEDELEVKAFGFDGKLYPGEIKSISLIGSKAKLKWKQNAQSLNIEFPKDKPCEYAYVLKVERN</sequence>